<reference evidence="2" key="1">
    <citation type="submission" date="2019-06" db="EMBL/GenBank/DDBJ databases">
        <title>The complete genome of Emcibacter congregatus ZYLT.</title>
        <authorList>
            <person name="Zhao Z."/>
        </authorList>
    </citation>
    <scope>NUCLEOTIDE SEQUENCE [LARGE SCALE GENOMIC DNA]</scope>
    <source>
        <strain evidence="2">MCCC 1A06723</strain>
    </source>
</reference>
<dbReference type="PANTHER" id="PTHR35446:SF2">
    <property type="entry name" value="CARBOXYMUCONOLACTONE DECARBOXYLASE-LIKE DOMAIN-CONTAINING PROTEIN"/>
    <property type="match status" value="1"/>
</dbReference>
<evidence type="ECO:0000313" key="2">
    <source>
        <dbReference type="Proteomes" id="UP000319148"/>
    </source>
</evidence>
<comment type="caution">
    <text evidence="1">The sequence shown here is derived from an EMBL/GenBank/DDBJ whole genome shotgun (WGS) entry which is preliminary data.</text>
</comment>
<organism evidence="1 2">
    <name type="scientific">Emcibacter nanhaiensis</name>
    <dbReference type="NCBI Taxonomy" id="1505037"/>
    <lineage>
        <taxon>Bacteria</taxon>
        <taxon>Pseudomonadati</taxon>
        <taxon>Pseudomonadota</taxon>
        <taxon>Alphaproteobacteria</taxon>
        <taxon>Emcibacterales</taxon>
        <taxon>Emcibacteraceae</taxon>
        <taxon>Emcibacter</taxon>
    </lineage>
</organism>
<accession>A0A501PGA3</accession>
<proteinExistence type="predicted"/>
<dbReference type="PANTHER" id="PTHR35446">
    <property type="entry name" value="SI:CH211-175M2.5"/>
    <property type="match status" value="1"/>
</dbReference>
<dbReference type="InterPro" id="IPR029032">
    <property type="entry name" value="AhpD-like"/>
</dbReference>
<sequence>MARVDLIDPRGSDDPEIQGICDWVTEMEGEVPNHFLIEMNFPEFFKAKLGATKVLWQMGELSLEEIQHVGIAVSKANSCSYCTAAFCTIMNYGMETDEDYTKSFLANGVEVILDDRLKTIVSFALRVNKEMHDITDAEIDGLRQVGLTDKGIVQLVNLVSDFASYNRLNLALRTDYDYRDMWRQVGFDWTLKEGEQEGDNTRGVRK</sequence>
<dbReference type="EMBL" id="VFIY01000015">
    <property type="protein sequence ID" value="TPD59032.1"/>
    <property type="molecule type" value="Genomic_DNA"/>
</dbReference>
<gene>
    <name evidence="1" type="ORF">FIV46_12415</name>
</gene>
<dbReference type="Gene3D" id="1.20.1290.10">
    <property type="entry name" value="AhpD-like"/>
    <property type="match status" value="1"/>
</dbReference>
<keyword evidence="2" id="KW-1185">Reference proteome</keyword>
<evidence type="ECO:0000313" key="1">
    <source>
        <dbReference type="EMBL" id="TPD59032.1"/>
    </source>
</evidence>
<dbReference type="Proteomes" id="UP000319148">
    <property type="component" value="Unassembled WGS sequence"/>
</dbReference>
<dbReference type="RefSeq" id="WP_139941251.1">
    <property type="nucleotide sequence ID" value="NZ_JBHSYP010000002.1"/>
</dbReference>
<protein>
    <submittedName>
        <fullName evidence="1">Carboxymuconolactone decarboxylase family protein</fullName>
    </submittedName>
</protein>
<dbReference type="SUPFAM" id="SSF69118">
    <property type="entry name" value="AhpD-like"/>
    <property type="match status" value="1"/>
</dbReference>
<dbReference type="OrthoDB" id="9808310at2"/>
<name>A0A501PGA3_9PROT</name>
<dbReference type="AlphaFoldDB" id="A0A501PGA3"/>